<organism evidence="1 2">
    <name type="scientific">Burkholderia gladioli</name>
    <name type="common">Pseudomonas marginata</name>
    <name type="synonym">Phytomonas marginata</name>
    <dbReference type="NCBI Taxonomy" id="28095"/>
    <lineage>
        <taxon>Bacteria</taxon>
        <taxon>Pseudomonadati</taxon>
        <taxon>Pseudomonadota</taxon>
        <taxon>Betaproteobacteria</taxon>
        <taxon>Burkholderiales</taxon>
        <taxon>Burkholderiaceae</taxon>
        <taxon>Burkholderia</taxon>
    </lineage>
</organism>
<reference evidence="2" key="1">
    <citation type="submission" date="2017-09" db="EMBL/GenBank/DDBJ databases">
        <title>FDA dAtabase for Regulatory Grade micrObial Sequences (FDA-ARGOS): Supporting development and validation of Infectious Disease Dx tests.</title>
        <authorList>
            <person name="Minogue T."/>
            <person name="Wolcott M."/>
            <person name="Wasieloski L."/>
            <person name="Aguilar W."/>
            <person name="Moore D."/>
            <person name="Tallon L."/>
            <person name="Sadzewicz L."/>
            <person name="Ott S."/>
            <person name="Zhao X."/>
            <person name="Nagaraj S."/>
            <person name="Vavikolanu K."/>
            <person name="Aluvathingal J."/>
            <person name="Nadendla S."/>
            <person name="Sichtig H."/>
        </authorList>
    </citation>
    <scope>NUCLEOTIDE SEQUENCE [LARGE SCALE GENOMIC DNA]</scope>
    <source>
        <strain evidence="2">FDAARGOS_390</strain>
    </source>
</reference>
<dbReference type="EMBL" id="PDDY01000004">
    <property type="protein sequence ID" value="PEH38808.1"/>
    <property type="molecule type" value="Genomic_DNA"/>
</dbReference>
<proteinExistence type="predicted"/>
<name>A0A2A7S5H7_BURGA</name>
<sequence>MLTYAIQKTGYDYAQLDSQGNTDFDGFIEALERFPWSEQLARWNEVQDGPLPAMVLSNEADRRELWISALGAGLADSFQLNAVAMREKKALFGLGKPKLDREVTSFEVYARADVDRLCRLFCNAQYADLDREVAKLAELDRDADDDR</sequence>
<evidence type="ECO:0000313" key="1">
    <source>
        <dbReference type="EMBL" id="PEH38808.1"/>
    </source>
</evidence>
<evidence type="ECO:0000313" key="2">
    <source>
        <dbReference type="Proteomes" id="UP000220629"/>
    </source>
</evidence>
<comment type="caution">
    <text evidence="1">The sequence shown here is derived from an EMBL/GenBank/DDBJ whole genome shotgun (WGS) entry which is preliminary data.</text>
</comment>
<protein>
    <submittedName>
        <fullName evidence="1">Uncharacterized protein</fullName>
    </submittedName>
</protein>
<dbReference type="RefSeq" id="WP_096749225.1">
    <property type="nucleotide sequence ID" value="NZ_CADEPO010000005.1"/>
</dbReference>
<dbReference type="AlphaFoldDB" id="A0A2A7S5H7"/>
<gene>
    <name evidence="1" type="ORF">CRM94_31210</name>
</gene>
<dbReference type="Proteomes" id="UP000220629">
    <property type="component" value="Unassembled WGS sequence"/>
</dbReference>
<accession>A0A2A7S5H7</accession>